<dbReference type="RefSeq" id="WP_171319641.1">
    <property type="nucleotide sequence ID" value="NZ_JABFCY010000024.1"/>
</dbReference>
<dbReference type="EMBL" id="JABFCY010000024">
    <property type="protein sequence ID" value="NNU63346.1"/>
    <property type="molecule type" value="Genomic_DNA"/>
</dbReference>
<evidence type="ECO:0000313" key="2">
    <source>
        <dbReference type="Proteomes" id="UP000574931"/>
    </source>
</evidence>
<sequence length="84" mass="9639">MPTWPKDELLKHGPELPMEERIRRYQHNIRTIRASGCAVPTPAMVDSLDPVEIELWFADRGYAVERIDQLAKRIADLPDGTMLP</sequence>
<reference evidence="1 2" key="1">
    <citation type="submission" date="2020-05" db="EMBL/GenBank/DDBJ databases">
        <title>Draft Genome Sequence of Ochrobactrum soli Isolated from Stable Fly Gut.</title>
        <authorList>
            <person name="Pileggi M.T."/>
            <person name="Vazhakkala L.J."/>
            <person name="Wong C.N."/>
        </authorList>
    </citation>
    <scope>NUCLEOTIDE SEQUENCE [LARGE SCALE GENOMIC DNA]</scope>
    <source>
        <strain evidence="1 2">MTP-C0764</strain>
    </source>
</reference>
<keyword evidence="2" id="KW-1185">Reference proteome</keyword>
<dbReference type="Proteomes" id="UP000574931">
    <property type="component" value="Unassembled WGS sequence"/>
</dbReference>
<name>A0A849KYX4_9HYPH</name>
<organism evidence="1 2">
    <name type="scientific">Ochrobactrum soli</name>
    <dbReference type="NCBI Taxonomy" id="2448455"/>
    <lineage>
        <taxon>Bacteria</taxon>
        <taxon>Pseudomonadati</taxon>
        <taxon>Pseudomonadota</taxon>
        <taxon>Alphaproteobacteria</taxon>
        <taxon>Hyphomicrobiales</taxon>
        <taxon>Brucellaceae</taxon>
        <taxon>Brucella/Ochrobactrum group</taxon>
        <taxon>Ochrobactrum</taxon>
    </lineage>
</organism>
<comment type="caution">
    <text evidence="1">The sequence shown here is derived from an EMBL/GenBank/DDBJ whole genome shotgun (WGS) entry which is preliminary data.</text>
</comment>
<evidence type="ECO:0000313" key="1">
    <source>
        <dbReference type="EMBL" id="NNU63346.1"/>
    </source>
</evidence>
<accession>A0A849KYX4</accession>
<protein>
    <submittedName>
        <fullName evidence="1">Uncharacterized protein</fullName>
    </submittedName>
</protein>
<proteinExistence type="predicted"/>
<gene>
    <name evidence="1" type="ORF">HKX02_24265</name>
</gene>
<dbReference type="AlphaFoldDB" id="A0A849KYX4"/>